<organism evidence="2 3">
    <name type="scientific">Amycolatopsis endophytica</name>
    <dbReference type="NCBI Taxonomy" id="860233"/>
    <lineage>
        <taxon>Bacteria</taxon>
        <taxon>Bacillati</taxon>
        <taxon>Actinomycetota</taxon>
        <taxon>Actinomycetes</taxon>
        <taxon>Pseudonocardiales</taxon>
        <taxon>Pseudonocardiaceae</taxon>
        <taxon>Amycolatopsis</taxon>
    </lineage>
</organism>
<sequence>MADSWTSPCDLAGGSSGGPWLTGFDDATGTGTIFGVTSKGTVNEDLETTSLAAAAFTDEVKELYDRAGNL</sequence>
<comment type="caution">
    <text evidence="2">The sequence shown here is derived from an EMBL/GenBank/DDBJ whole genome shotgun (WGS) entry which is preliminary data.</text>
</comment>
<dbReference type="InterPro" id="IPR043504">
    <property type="entry name" value="Peptidase_S1_PA_chymotrypsin"/>
</dbReference>
<dbReference type="EMBL" id="JACCFK010000001">
    <property type="protein sequence ID" value="NYI87180.1"/>
    <property type="molecule type" value="Genomic_DNA"/>
</dbReference>
<feature type="region of interest" description="Disordered" evidence="1">
    <location>
        <begin position="1"/>
        <end position="22"/>
    </location>
</feature>
<reference evidence="2 3" key="1">
    <citation type="submission" date="2020-07" db="EMBL/GenBank/DDBJ databases">
        <title>Sequencing the genomes of 1000 actinobacteria strains.</title>
        <authorList>
            <person name="Klenk H.-P."/>
        </authorList>
    </citation>
    <scope>NUCLEOTIDE SEQUENCE [LARGE SCALE GENOMIC DNA]</scope>
    <source>
        <strain evidence="2 3">DSM 104006</strain>
    </source>
</reference>
<dbReference type="RefSeq" id="WP_246338481.1">
    <property type="nucleotide sequence ID" value="NZ_JACCFK010000001.1"/>
</dbReference>
<proteinExistence type="predicted"/>
<evidence type="ECO:0000313" key="2">
    <source>
        <dbReference type="EMBL" id="NYI87180.1"/>
    </source>
</evidence>
<dbReference type="Gene3D" id="2.40.10.10">
    <property type="entry name" value="Trypsin-like serine proteases"/>
    <property type="match status" value="1"/>
</dbReference>
<keyword evidence="3" id="KW-1185">Reference proteome</keyword>
<name>A0A853AWW0_9PSEU</name>
<dbReference type="Proteomes" id="UP000549616">
    <property type="component" value="Unassembled WGS sequence"/>
</dbReference>
<gene>
    <name evidence="2" type="ORF">HNR02_000503</name>
</gene>
<protein>
    <recommendedName>
        <fullName evidence="4">Peptidase S1 domain-containing protein</fullName>
    </recommendedName>
</protein>
<evidence type="ECO:0000256" key="1">
    <source>
        <dbReference type="SAM" id="MobiDB-lite"/>
    </source>
</evidence>
<dbReference type="AlphaFoldDB" id="A0A853AWW0"/>
<evidence type="ECO:0000313" key="3">
    <source>
        <dbReference type="Proteomes" id="UP000549616"/>
    </source>
</evidence>
<evidence type="ECO:0008006" key="4">
    <source>
        <dbReference type="Google" id="ProtNLM"/>
    </source>
</evidence>
<accession>A0A853AWW0</accession>